<gene>
    <name evidence="2" type="ORF">ENN51_03125</name>
</gene>
<feature type="chain" id="PRO_5031565284" description="Carboxypeptidase regulatory-like domain-containing protein" evidence="1">
    <location>
        <begin position="21"/>
        <end position="234"/>
    </location>
</feature>
<evidence type="ECO:0000313" key="2">
    <source>
        <dbReference type="EMBL" id="HDQ99263.1"/>
    </source>
</evidence>
<sequence>MMRFAPVFVAMLLLSVAACDGETAVLGEVRLEAGYVGDVRGSRIELYETNDLSGEPVVAGVSEFSVDARRSSFRLTGMLPGSYYLLAWRDVDEDGRISDRDLVGVGGAAYRPGFGGGPIGVFAGVPTDVRFVNMRPWRDPVQSLEGVRSPGRDTTEFRLVFNYDLELTSMAVQFPGLGTLLDPDAPGPKVAGAVYVSGGWTRGGVEMPGGRHLVNISGRLEGETFNLTVPVDVP</sequence>
<dbReference type="PROSITE" id="PS00018">
    <property type="entry name" value="EF_HAND_1"/>
    <property type="match status" value="1"/>
</dbReference>
<dbReference type="EMBL" id="DSBX01000123">
    <property type="protein sequence ID" value="HDQ99263.1"/>
    <property type="molecule type" value="Genomic_DNA"/>
</dbReference>
<evidence type="ECO:0000256" key="1">
    <source>
        <dbReference type="SAM" id="SignalP"/>
    </source>
</evidence>
<dbReference type="Proteomes" id="UP000885672">
    <property type="component" value="Unassembled WGS sequence"/>
</dbReference>
<dbReference type="AlphaFoldDB" id="A0A7V0XEQ7"/>
<accession>A0A7V0XEQ7</accession>
<dbReference type="InterPro" id="IPR018247">
    <property type="entry name" value="EF_Hand_1_Ca_BS"/>
</dbReference>
<organism evidence="2">
    <name type="scientific">candidate division WOR-3 bacterium</name>
    <dbReference type="NCBI Taxonomy" id="2052148"/>
    <lineage>
        <taxon>Bacteria</taxon>
        <taxon>Bacteria division WOR-3</taxon>
    </lineage>
</organism>
<reference evidence="2" key="1">
    <citation type="journal article" date="2020" name="mSystems">
        <title>Genome- and Community-Level Interaction Insights into Carbon Utilization and Element Cycling Functions of Hydrothermarchaeota in Hydrothermal Sediment.</title>
        <authorList>
            <person name="Zhou Z."/>
            <person name="Liu Y."/>
            <person name="Xu W."/>
            <person name="Pan J."/>
            <person name="Luo Z.H."/>
            <person name="Li M."/>
        </authorList>
    </citation>
    <scope>NUCLEOTIDE SEQUENCE [LARGE SCALE GENOMIC DNA]</scope>
    <source>
        <strain evidence="2">SpSt-1182</strain>
    </source>
</reference>
<feature type="signal peptide" evidence="1">
    <location>
        <begin position="1"/>
        <end position="20"/>
    </location>
</feature>
<comment type="caution">
    <text evidence="2">The sequence shown here is derived from an EMBL/GenBank/DDBJ whole genome shotgun (WGS) entry which is preliminary data.</text>
</comment>
<dbReference type="PROSITE" id="PS51257">
    <property type="entry name" value="PROKAR_LIPOPROTEIN"/>
    <property type="match status" value="1"/>
</dbReference>
<evidence type="ECO:0008006" key="3">
    <source>
        <dbReference type="Google" id="ProtNLM"/>
    </source>
</evidence>
<name>A0A7V0XEQ7_UNCW3</name>
<proteinExistence type="predicted"/>
<protein>
    <recommendedName>
        <fullName evidence="3">Carboxypeptidase regulatory-like domain-containing protein</fullName>
    </recommendedName>
</protein>
<keyword evidence="1" id="KW-0732">Signal</keyword>